<proteinExistence type="predicted"/>
<dbReference type="SMART" id="SM00458">
    <property type="entry name" value="RICIN"/>
    <property type="match status" value="1"/>
</dbReference>
<dbReference type="Proteomes" id="UP000316096">
    <property type="component" value="Unassembled WGS sequence"/>
</dbReference>
<keyword evidence="2" id="KW-0472">Membrane</keyword>
<reference evidence="4 5" key="1">
    <citation type="submission" date="2019-06" db="EMBL/GenBank/DDBJ databases">
        <title>Sequencing the genomes of 1000 actinobacteria strains.</title>
        <authorList>
            <person name="Klenk H.-P."/>
        </authorList>
    </citation>
    <scope>NUCLEOTIDE SEQUENCE [LARGE SCALE GENOMIC DNA]</scope>
    <source>
        <strain evidence="4 5">DSM 102200</strain>
    </source>
</reference>
<accession>A0A543CUW7</accession>
<protein>
    <submittedName>
        <fullName evidence="4">Ricin-type beta-trefoil lectin protein</fullName>
    </submittedName>
</protein>
<name>A0A543CUW7_9ACTN</name>
<evidence type="ECO:0000259" key="3">
    <source>
        <dbReference type="SMART" id="SM00458"/>
    </source>
</evidence>
<dbReference type="InterPro" id="IPR035992">
    <property type="entry name" value="Ricin_B-like_lectins"/>
</dbReference>
<dbReference type="Gene3D" id="2.80.10.50">
    <property type="match status" value="1"/>
</dbReference>
<keyword evidence="2" id="KW-1133">Transmembrane helix</keyword>
<dbReference type="AlphaFoldDB" id="A0A543CUW7"/>
<sequence length="267" mass="27659">MNEPASDRPERPDGSARPKLARALTASVRRAGDKGTMAGRIVTAGFIVVVTCALALGVGALLAHKSAPKAANVAAKRSQGTPAPRSPSPVVSPSLRAVSPSKAPKKSVKTGGGSGGGQSKRNAPKKSTGRHPAAANRAVLAVPETRIISYASGKCIDVTNEGQTGIPVQIWDCDPLVRWKQWAFYPDHTVRSMGKCMTAAGKGNGAPVELKSCKGGASQHFVLKASHDLVNTAADKCVDVKEQQTGNGSPLQIWGCGGTSNQKWHTG</sequence>
<comment type="caution">
    <text evidence="4">The sequence shown here is derived from an EMBL/GenBank/DDBJ whole genome shotgun (WGS) entry which is preliminary data.</text>
</comment>
<dbReference type="PROSITE" id="PS50231">
    <property type="entry name" value="RICIN_B_LECTIN"/>
    <property type="match status" value="1"/>
</dbReference>
<keyword evidence="4" id="KW-0430">Lectin</keyword>
<keyword evidence="5" id="KW-1185">Reference proteome</keyword>
<organism evidence="4 5">
    <name type="scientific">Actinoallomurus bryophytorum</name>
    <dbReference type="NCBI Taxonomy" id="1490222"/>
    <lineage>
        <taxon>Bacteria</taxon>
        <taxon>Bacillati</taxon>
        <taxon>Actinomycetota</taxon>
        <taxon>Actinomycetes</taxon>
        <taxon>Streptosporangiales</taxon>
        <taxon>Thermomonosporaceae</taxon>
        <taxon>Actinoallomurus</taxon>
    </lineage>
</organism>
<dbReference type="SUPFAM" id="SSF50370">
    <property type="entry name" value="Ricin B-like lectins"/>
    <property type="match status" value="1"/>
</dbReference>
<dbReference type="InterPro" id="IPR000772">
    <property type="entry name" value="Ricin_B_lectin"/>
</dbReference>
<feature type="domain" description="Ricin B lectin" evidence="3">
    <location>
        <begin position="142"/>
        <end position="267"/>
    </location>
</feature>
<evidence type="ECO:0000313" key="4">
    <source>
        <dbReference type="EMBL" id="TQM00905.1"/>
    </source>
</evidence>
<evidence type="ECO:0000256" key="1">
    <source>
        <dbReference type="SAM" id="MobiDB-lite"/>
    </source>
</evidence>
<evidence type="ECO:0000313" key="5">
    <source>
        <dbReference type="Proteomes" id="UP000316096"/>
    </source>
</evidence>
<feature type="transmembrane region" description="Helical" evidence="2">
    <location>
        <begin position="41"/>
        <end position="63"/>
    </location>
</feature>
<keyword evidence="2" id="KW-0812">Transmembrane</keyword>
<gene>
    <name evidence="4" type="ORF">FB559_6632</name>
</gene>
<feature type="region of interest" description="Disordered" evidence="1">
    <location>
        <begin position="73"/>
        <end position="136"/>
    </location>
</feature>
<feature type="compositionally biased region" description="Low complexity" evidence="1">
    <location>
        <begin position="88"/>
        <end position="102"/>
    </location>
</feature>
<evidence type="ECO:0000256" key="2">
    <source>
        <dbReference type="SAM" id="Phobius"/>
    </source>
</evidence>
<dbReference type="Pfam" id="PF00652">
    <property type="entry name" value="Ricin_B_lectin"/>
    <property type="match status" value="1"/>
</dbReference>
<dbReference type="GO" id="GO:0030246">
    <property type="term" value="F:carbohydrate binding"/>
    <property type="evidence" value="ECO:0007669"/>
    <property type="project" value="UniProtKB-KW"/>
</dbReference>
<dbReference type="EMBL" id="VFOZ01000001">
    <property type="protein sequence ID" value="TQM00905.1"/>
    <property type="molecule type" value="Genomic_DNA"/>
</dbReference>